<sequence>MKQKLVIRVSMCDQKSRSKALKIVVGVSGVESAALKGDDKSQIEVTGDGVDAVALTTMLRKKVGYAELVSVGAAGGGGDEKKAEENESNLPVWPYYAGVPHSHCDVRVVRDYDPYSCSIL</sequence>
<organism evidence="1 2">
    <name type="scientific">Melia azedarach</name>
    <name type="common">Chinaberry tree</name>
    <dbReference type="NCBI Taxonomy" id="155640"/>
    <lineage>
        <taxon>Eukaryota</taxon>
        <taxon>Viridiplantae</taxon>
        <taxon>Streptophyta</taxon>
        <taxon>Embryophyta</taxon>
        <taxon>Tracheophyta</taxon>
        <taxon>Spermatophyta</taxon>
        <taxon>Magnoliopsida</taxon>
        <taxon>eudicotyledons</taxon>
        <taxon>Gunneridae</taxon>
        <taxon>Pentapetalae</taxon>
        <taxon>rosids</taxon>
        <taxon>malvids</taxon>
        <taxon>Sapindales</taxon>
        <taxon>Meliaceae</taxon>
        <taxon>Melia</taxon>
    </lineage>
</organism>
<keyword evidence="2" id="KW-1185">Reference proteome</keyword>
<reference evidence="1 2" key="1">
    <citation type="journal article" date="2023" name="Science">
        <title>Complex scaffold remodeling in plant triterpene biosynthesis.</title>
        <authorList>
            <person name="De La Pena R."/>
            <person name="Hodgson H."/>
            <person name="Liu J.C."/>
            <person name="Stephenson M.J."/>
            <person name="Martin A.C."/>
            <person name="Owen C."/>
            <person name="Harkess A."/>
            <person name="Leebens-Mack J."/>
            <person name="Jimenez L.E."/>
            <person name="Osbourn A."/>
            <person name="Sattely E.S."/>
        </authorList>
    </citation>
    <scope>NUCLEOTIDE SEQUENCE [LARGE SCALE GENOMIC DNA]</scope>
    <source>
        <strain evidence="2">cv. JPN11</strain>
        <tissue evidence="1">Leaf</tissue>
    </source>
</reference>
<gene>
    <name evidence="1" type="ORF">OWV82_002933</name>
</gene>
<protein>
    <submittedName>
        <fullName evidence="1">Heavy metal transport/detoxification superfamily protein</fullName>
    </submittedName>
</protein>
<proteinExistence type="predicted"/>
<dbReference type="Proteomes" id="UP001164539">
    <property type="component" value="Chromosome 1"/>
</dbReference>
<comment type="caution">
    <text evidence="1">The sequence shown here is derived from an EMBL/GenBank/DDBJ whole genome shotgun (WGS) entry which is preliminary data.</text>
</comment>
<accession>A0ACC1Z440</accession>
<evidence type="ECO:0000313" key="2">
    <source>
        <dbReference type="Proteomes" id="UP001164539"/>
    </source>
</evidence>
<evidence type="ECO:0000313" key="1">
    <source>
        <dbReference type="EMBL" id="KAJ4730279.1"/>
    </source>
</evidence>
<name>A0ACC1Z440_MELAZ</name>
<dbReference type="EMBL" id="CM051394">
    <property type="protein sequence ID" value="KAJ4730279.1"/>
    <property type="molecule type" value="Genomic_DNA"/>
</dbReference>